<dbReference type="CDD" id="cd00190">
    <property type="entry name" value="Tryp_SPc"/>
    <property type="match status" value="1"/>
</dbReference>
<feature type="chain" id="PRO_5042959354" description="Peptidase S1 domain-containing protein" evidence="6">
    <location>
        <begin position="20"/>
        <end position="252"/>
    </location>
</feature>
<dbReference type="EMBL" id="JARPUR010000007">
    <property type="protein sequence ID" value="KAK4873158.1"/>
    <property type="molecule type" value="Genomic_DNA"/>
</dbReference>
<keyword evidence="2" id="KW-0645">Protease</keyword>
<dbReference type="SMART" id="SM00020">
    <property type="entry name" value="Tryp_SPc"/>
    <property type="match status" value="1"/>
</dbReference>
<evidence type="ECO:0000313" key="8">
    <source>
        <dbReference type="EMBL" id="KAK4873158.1"/>
    </source>
</evidence>
<dbReference type="InterPro" id="IPR009003">
    <property type="entry name" value="Peptidase_S1_PA"/>
</dbReference>
<comment type="similarity">
    <text evidence="1">Belongs to the peptidase S1 family.</text>
</comment>
<evidence type="ECO:0000256" key="1">
    <source>
        <dbReference type="ARBA" id="ARBA00007664"/>
    </source>
</evidence>
<name>A0AAN7P1G7_9COLE</name>
<dbReference type="InterPro" id="IPR001254">
    <property type="entry name" value="Trypsin_dom"/>
</dbReference>
<dbReference type="GO" id="GO:0004252">
    <property type="term" value="F:serine-type endopeptidase activity"/>
    <property type="evidence" value="ECO:0007669"/>
    <property type="project" value="InterPro"/>
</dbReference>
<sequence length="252" mass="27396">MQHFLFLVTVACVFTHTTGRTLLNDKIVGGNVASVGQFPYQISLRQNKIHFCGGSIIDKNTLLTAAHCLEVFWTTDVTVIAGTNKLSEAGTQYSVSRHILHENWNPGNTTNDIAVIKVTSSIEFTTFVQAIVIDDSFIAAGTECVFSGWGYTSNPGLYSNDLLYYNASVVELNVCKEVFAQETYPVVDSNICAVATYGVGGCFGDGGDALVSNNKQIGISSWINPCGLGDPDVFTRVSYYSEWIQTQQALTN</sequence>
<dbReference type="PROSITE" id="PS50240">
    <property type="entry name" value="TRYPSIN_DOM"/>
    <property type="match status" value="1"/>
</dbReference>
<protein>
    <recommendedName>
        <fullName evidence="7">Peptidase S1 domain-containing protein</fullName>
    </recommendedName>
</protein>
<dbReference type="AlphaFoldDB" id="A0AAN7P1G7"/>
<keyword evidence="6" id="KW-0732">Signal</keyword>
<gene>
    <name evidence="8" type="ORF">RN001_015187</name>
</gene>
<keyword evidence="3" id="KW-0378">Hydrolase</keyword>
<feature type="domain" description="Peptidase S1" evidence="7">
    <location>
        <begin position="27"/>
        <end position="249"/>
    </location>
</feature>
<dbReference type="PRINTS" id="PR00722">
    <property type="entry name" value="CHYMOTRYPSIN"/>
</dbReference>
<dbReference type="PROSITE" id="PS00134">
    <property type="entry name" value="TRYPSIN_HIS"/>
    <property type="match status" value="1"/>
</dbReference>
<feature type="signal peptide" evidence="6">
    <location>
        <begin position="1"/>
        <end position="19"/>
    </location>
</feature>
<comment type="caution">
    <text evidence="8">The sequence shown here is derived from an EMBL/GenBank/DDBJ whole genome shotgun (WGS) entry which is preliminary data.</text>
</comment>
<evidence type="ECO:0000256" key="2">
    <source>
        <dbReference type="ARBA" id="ARBA00022670"/>
    </source>
</evidence>
<dbReference type="FunFam" id="2.40.10.10:FF:000073">
    <property type="entry name" value="Trypsin alpha"/>
    <property type="match status" value="1"/>
</dbReference>
<reference evidence="9" key="1">
    <citation type="submission" date="2023-01" db="EMBL/GenBank/DDBJ databases">
        <title>Key to firefly adult light organ development and bioluminescence: homeobox transcription factors regulate luciferase expression and transportation to peroxisome.</title>
        <authorList>
            <person name="Fu X."/>
        </authorList>
    </citation>
    <scope>NUCLEOTIDE SEQUENCE [LARGE SCALE GENOMIC DNA]</scope>
</reference>
<evidence type="ECO:0000256" key="6">
    <source>
        <dbReference type="SAM" id="SignalP"/>
    </source>
</evidence>
<dbReference type="InterPro" id="IPR018114">
    <property type="entry name" value="TRYPSIN_HIS"/>
</dbReference>
<evidence type="ECO:0000256" key="5">
    <source>
        <dbReference type="ARBA" id="ARBA00023157"/>
    </source>
</evidence>
<dbReference type="PANTHER" id="PTHR24276:SF98">
    <property type="entry name" value="FI18310P1-RELATED"/>
    <property type="match status" value="1"/>
</dbReference>
<dbReference type="PANTHER" id="PTHR24276">
    <property type="entry name" value="POLYSERASE-RELATED"/>
    <property type="match status" value="1"/>
</dbReference>
<dbReference type="GO" id="GO:0006508">
    <property type="term" value="P:proteolysis"/>
    <property type="evidence" value="ECO:0007669"/>
    <property type="project" value="UniProtKB-KW"/>
</dbReference>
<dbReference type="Proteomes" id="UP001353858">
    <property type="component" value="Unassembled WGS sequence"/>
</dbReference>
<accession>A0AAN7P1G7</accession>
<dbReference type="InterPro" id="IPR043504">
    <property type="entry name" value="Peptidase_S1_PA_chymotrypsin"/>
</dbReference>
<evidence type="ECO:0000256" key="4">
    <source>
        <dbReference type="ARBA" id="ARBA00022825"/>
    </source>
</evidence>
<keyword evidence="4" id="KW-0720">Serine protease</keyword>
<dbReference type="Gene3D" id="2.40.10.10">
    <property type="entry name" value="Trypsin-like serine proteases"/>
    <property type="match status" value="2"/>
</dbReference>
<keyword evidence="5" id="KW-1015">Disulfide bond</keyword>
<dbReference type="Pfam" id="PF00089">
    <property type="entry name" value="Trypsin"/>
    <property type="match status" value="1"/>
</dbReference>
<dbReference type="SUPFAM" id="SSF50494">
    <property type="entry name" value="Trypsin-like serine proteases"/>
    <property type="match status" value="1"/>
</dbReference>
<dbReference type="InterPro" id="IPR001314">
    <property type="entry name" value="Peptidase_S1A"/>
</dbReference>
<organism evidence="8 9">
    <name type="scientific">Aquatica leii</name>
    <dbReference type="NCBI Taxonomy" id="1421715"/>
    <lineage>
        <taxon>Eukaryota</taxon>
        <taxon>Metazoa</taxon>
        <taxon>Ecdysozoa</taxon>
        <taxon>Arthropoda</taxon>
        <taxon>Hexapoda</taxon>
        <taxon>Insecta</taxon>
        <taxon>Pterygota</taxon>
        <taxon>Neoptera</taxon>
        <taxon>Endopterygota</taxon>
        <taxon>Coleoptera</taxon>
        <taxon>Polyphaga</taxon>
        <taxon>Elateriformia</taxon>
        <taxon>Elateroidea</taxon>
        <taxon>Lampyridae</taxon>
        <taxon>Luciolinae</taxon>
        <taxon>Aquatica</taxon>
    </lineage>
</organism>
<evidence type="ECO:0000259" key="7">
    <source>
        <dbReference type="PROSITE" id="PS50240"/>
    </source>
</evidence>
<dbReference type="InterPro" id="IPR050430">
    <property type="entry name" value="Peptidase_S1"/>
</dbReference>
<evidence type="ECO:0000313" key="9">
    <source>
        <dbReference type="Proteomes" id="UP001353858"/>
    </source>
</evidence>
<evidence type="ECO:0000256" key="3">
    <source>
        <dbReference type="ARBA" id="ARBA00022801"/>
    </source>
</evidence>
<keyword evidence="9" id="KW-1185">Reference proteome</keyword>
<proteinExistence type="inferred from homology"/>